<dbReference type="PANTHER" id="PTHR47755:SF1">
    <property type="entry name" value="CELL DIVISION PROTEIN FTSX"/>
    <property type="match status" value="1"/>
</dbReference>
<keyword evidence="4 10" id="KW-1003">Cell membrane</keyword>
<evidence type="ECO:0000313" key="14">
    <source>
        <dbReference type="EMBL" id="BAN03145.1"/>
    </source>
</evidence>
<keyword evidence="5 10" id="KW-0132">Cell division</keyword>
<evidence type="ECO:0000259" key="12">
    <source>
        <dbReference type="Pfam" id="PF02687"/>
    </source>
</evidence>
<evidence type="ECO:0000256" key="10">
    <source>
        <dbReference type="PIRNR" id="PIRNR003097"/>
    </source>
</evidence>
<evidence type="ECO:0000256" key="11">
    <source>
        <dbReference type="SAM" id="Phobius"/>
    </source>
</evidence>
<feature type="domain" description="ABC3 transporter permease C-terminal" evidence="12">
    <location>
        <begin position="177"/>
        <end position="297"/>
    </location>
</feature>
<dbReference type="RefSeq" id="WP_015442392.1">
    <property type="nucleotide sequence ID" value="NC_020520.1"/>
</dbReference>
<dbReference type="InterPro" id="IPR040690">
    <property type="entry name" value="FtsX_ECD"/>
</dbReference>
<dbReference type="Gene3D" id="3.30.70.3040">
    <property type="match status" value="1"/>
</dbReference>
<dbReference type="Proteomes" id="UP000011863">
    <property type="component" value="Chromosome"/>
</dbReference>
<feature type="domain" description="FtsX extracellular" evidence="13">
    <location>
        <begin position="58"/>
        <end position="154"/>
    </location>
</feature>
<dbReference type="InterPro" id="IPR003838">
    <property type="entry name" value="ABC3_permease_C"/>
</dbReference>
<dbReference type="InterPro" id="IPR004513">
    <property type="entry name" value="FtsX"/>
</dbReference>
<feature type="transmembrane region" description="Helical" evidence="11">
    <location>
        <begin position="274"/>
        <end position="298"/>
    </location>
</feature>
<comment type="similarity">
    <text evidence="2 10">Belongs to the ABC-4 integral membrane protein family. FtsX subfamily.</text>
</comment>
<dbReference type="Pfam" id="PF18075">
    <property type="entry name" value="FtsX_ECD"/>
    <property type="match status" value="1"/>
</dbReference>
<feature type="transmembrane region" description="Helical" evidence="11">
    <location>
        <begin position="20"/>
        <end position="42"/>
    </location>
</feature>
<dbReference type="EMBL" id="AP012057">
    <property type="protein sequence ID" value="BAN03145.1"/>
    <property type="molecule type" value="Genomic_DNA"/>
</dbReference>
<evidence type="ECO:0000256" key="5">
    <source>
        <dbReference type="ARBA" id="ARBA00022618"/>
    </source>
</evidence>
<evidence type="ECO:0000256" key="1">
    <source>
        <dbReference type="ARBA" id="ARBA00004651"/>
    </source>
</evidence>
<evidence type="ECO:0000256" key="3">
    <source>
        <dbReference type="ARBA" id="ARBA00021907"/>
    </source>
</evidence>
<proteinExistence type="inferred from homology"/>
<dbReference type="KEGG" id="aym:YM304_28310"/>
<evidence type="ECO:0000256" key="2">
    <source>
        <dbReference type="ARBA" id="ARBA00007379"/>
    </source>
</evidence>
<dbReference type="PANTHER" id="PTHR47755">
    <property type="entry name" value="CELL DIVISION PROTEIN FTSX"/>
    <property type="match status" value="1"/>
</dbReference>
<evidence type="ECO:0000256" key="7">
    <source>
        <dbReference type="ARBA" id="ARBA00022989"/>
    </source>
</evidence>
<dbReference type="OrthoDB" id="9812531at2"/>
<dbReference type="AlphaFoldDB" id="A0A6C7EDE9"/>
<evidence type="ECO:0000313" key="15">
    <source>
        <dbReference type="Proteomes" id="UP000011863"/>
    </source>
</evidence>
<gene>
    <name evidence="14" type="primary">ftsX</name>
    <name evidence="14" type="ORF">YM304_28310</name>
</gene>
<name>A0A6C7EDE9_ILUCY</name>
<evidence type="ECO:0000256" key="4">
    <source>
        <dbReference type="ARBA" id="ARBA00022475"/>
    </source>
</evidence>
<keyword evidence="15" id="KW-1185">Reference proteome</keyword>
<keyword evidence="8 10" id="KW-0472">Membrane</keyword>
<feature type="transmembrane region" description="Helical" evidence="11">
    <location>
        <begin position="171"/>
        <end position="194"/>
    </location>
</feature>
<dbReference type="Pfam" id="PF02687">
    <property type="entry name" value="FtsX"/>
    <property type="match status" value="1"/>
</dbReference>
<accession>A0A6C7EDE9</accession>
<dbReference type="GO" id="GO:0005886">
    <property type="term" value="C:plasma membrane"/>
    <property type="evidence" value="ECO:0007669"/>
    <property type="project" value="UniProtKB-SubCell"/>
</dbReference>
<reference evidence="14 15" key="1">
    <citation type="journal article" date="2013" name="Int. J. Syst. Evol. Microbiol.">
        <title>Ilumatobacter nonamiense sp. nov. and Ilumatobacter coccineum sp. nov., isolated from seashore sand.</title>
        <authorList>
            <person name="Matsumoto A."/>
            <person name="Kasai H."/>
            <person name="Matsuo Y."/>
            <person name="Shizuri Y."/>
            <person name="Ichikawa N."/>
            <person name="Fujita N."/>
            <person name="Omura S."/>
            <person name="Takahashi Y."/>
        </authorList>
    </citation>
    <scope>NUCLEOTIDE SEQUENCE [LARGE SCALE GENOMIC DNA]</scope>
    <source>
        <strain evidence="15">NBRC 103263 / KCTC 29153 / YM16-304</strain>
    </source>
</reference>
<protein>
    <recommendedName>
        <fullName evidence="3 10">Cell division protein FtsX</fullName>
    </recommendedName>
</protein>
<sequence>MLSRLRYIFRETFDSFRRNATLTIASIITAAISLLGVGLTFLSQHGFDNLLQRWEGGVEMIVFMQPGVTDDQLAFIETNLTANAEFIESYEYCNAQCSLDEAQRVLAGEPGILDLLTLDNIPTQFKAVPTDGTEVELLRLVSEAFSTGPGVREVAFAEDQITLISQLQGFFGFRLLLLSGFLLLAAVLLIWNTIRTAIFARRREIEVMKLVGATDWFIRIPFMLEGLLHGVIGGALASGGLWIWNSQWTSGVEAFPENSGFAALVITDGYDKQVMLIMLAIGALAGAIGSGIAASRFLDV</sequence>
<evidence type="ECO:0000256" key="9">
    <source>
        <dbReference type="ARBA" id="ARBA00023306"/>
    </source>
</evidence>
<dbReference type="GO" id="GO:0051301">
    <property type="term" value="P:cell division"/>
    <property type="evidence" value="ECO:0007669"/>
    <property type="project" value="UniProtKB-KW"/>
</dbReference>
<evidence type="ECO:0000259" key="13">
    <source>
        <dbReference type="Pfam" id="PF18075"/>
    </source>
</evidence>
<comment type="subcellular location">
    <subcellularLocation>
        <location evidence="1">Cell membrane</location>
        <topology evidence="1">Multi-pass membrane protein</topology>
    </subcellularLocation>
</comment>
<evidence type="ECO:0000256" key="8">
    <source>
        <dbReference type="ARBA" id="ARBA00023136"/>
    </source>
</evidence>
<dbReference type="PIRSF" id="PIRSF003097">
    <property type="entry name" value="FtsX"/>
    <property type="match status" value="1"/>
</dbReference>
<evidence type="ECO:0000256" key="6">
    <source>
        <dbReference type="ARBA" id="ARBA00022692"/>
    </source>
</evidence>
<feature type="transmembrane region" description="Helical" evidence="11">
    <location>
        <begin position="226"/>
        <end position="244"/>
    </location>
</feature>
<organism evidence="14 15">
    <name type="scientific">Ilumatobacter coccineus (strain NBRC 103263 / KCTC 29153 / YM16-304)</name>
    <dbReference type="NCBI Taxonomy" id="1313172"/>
    <lineage>
        <taxon>Bacteria</taxon>
        <taxon>Bacillati</taxon>
        <taxon>Actinomycetota</taxon>
        <taxon>Acidimicrobiia</taxon>
        <taxon>Acidimicrobiales</taxon>
        <taxon>Ilumatobacteraceae</taxon>
        <taxon>Ilumatobacter</taxon>
    </lineage>
</organism>
<keyword evidence="9 10" id="KW-0131">Cell cycle</keyword>
<keyword evidence="6 11" id="KW-0812">Transmembrane</keyword>
<keyword evidence="7 11" id="KW-1133">Transmembrane helix</keyword>